<dbReference type="EMBL" id="RRYP01014271">
    <property type="protein sequence ID" value="TNV76062.1"/>
    <property type="molecule type" value="Genomic_DNA"/>
</dbReference>
<comment type="caution">
    <text evidence="2">The sequence shown here is derived from an EMBL/GenBank/DDBJ whole genome shotgun (WGS) entry which is preliminary data.</text>
</comment>
<name>A0A8J8NJ63_HALGN</name>
<proteinExistence type="predicted"/>
<organism evidence="2 3">
    <name type="scientific">Halteria grandinella</name>
    <dbReference type="NCBI Taxonomy" id="5974"/>
    <lineage>
        <taxon>Eukaryota</taxon>
        <taxon>Sar</taxon>
        <taxon>Alveolata</taxon>
        <taxon>Ciliophora</taxon>
        <taxon>Intramacronucleata</taxon>
        <taxon>Spirotrichea</taxon>
        <taxon>Stichotrichia</taxon>
        <taxon>Sporadotrichida</taxon>
        <taxon>Halteriidae</taxon>
        <taxon>Halteria</taxon>
    </lineage>
</organism>
<reference evidence="2" key="1">
    <citation type="submission" date="2019-06" db="EMBL/GenBank/DDBJ databases">
        <authorList>
            <person name="Zheng W."/>
        </authorList>
    </citation>
    <scope>NUCLEOTIDE SEQUENCE</scope>
    <source>
        <strain evidence="2">QDHG01</strain>
    </source>
</reference>
<dbReference type="Proteomes" id="UP000785679">
    <property type="component" value="Unassembled WGS sequence"/>
</dbReference>
<feature type="region of interest" description="Disordered" evidence="1">
    <location>
        <begin position="1"/>
        <end position="23"/>
    </location>
</feature>
<evidence type="ECO:0000256" key="1">
    <source>
        <dbReference type="SAM" id="MobiDB-lite"/>
    </source>
</evidence>
<evidence type="ECO:0000313" key="3">
    <source>
        <dbReference type="Proteomes" id="UP000785679"/>
    </source>
</evidence>
<evidence type="ECO:0000313" key="2">
    <source>
        <dbReference type="EMBL" id="TNV76062.1"/>
    </source>
</evidence>
<sequence length="134" mass="15469">MAIALPSHPQRPHRESTAFTQQPQRTPCCLNSVLQHPNFNDAFSMLSFRSYRSELLILKSSRVQSCESSLLLLLVQNRDHMLISHLCNQVLDFTLESLVFFQFQSLNDLRLRLVVFHHFGGIAIKLDLPHQQIT</sequence>
<protein>
    <submittedName>
        <fullName evidence="2">Uncharacterized protein</fullName>
    </submittedName>
</protein>
<dbReference type="AlphaFoldDB" id="A0A8J8NJ63"/>
<keyword evidence="3" id="KW-1185">Reference proteome</keyword>
<accession>A0A8J8NJ63</accession>
<gene>
    <name evidence="2" type="ORF">FGO68_gene15153</name>
</gene>